<dbReference type="SUPFAM" id="SSF52047">
    <property type="entry name" value="RNI-like"/>
    <property type="match status" value="1"/>
</dbReference>
<dbReference type="Proteomes" id="UP001567538">
    <property type="component" value="Unassembled WGS sequence"/>
</dbReference>
<evidence type="ECO:0000313" key="2">
    <source>
        <dbReference type="EMBL" id="KAL1532108.1"/>
    </source>
</evidence>
<protein>
    <recommendedName>
        <fullName evidence="1">At1g61320/AtMIF1 LRR domain-containing protein</fullName>
    </recommendedName>
</protein>
<keyword evidence="3" id="KW-1185">Reference proteome</keyword>
<gene>
    <name evidence="2" type="ORF">AAHA92_32163</name>
</gene>
<evidence type="ECO:0000259" key="1">
    <source>
        <dbReference type="Pfam" id="PF23622"/>
    </source>
</evidence>
<name>A0ABD1FJT0_SALDI</name>
<evidence type="ECO:0000313" key="3">
    <source>
        <dbReference type="Proteomes" id="UP001567538"/>
    </source>
</evidence>
<feature type="domain" description="At1g61320/AtMIF1 LRR" evidence="1">
    <location>
        <begin position="47"/>
        <end position="227"/>
    </location>
</feature>
<dbReference type="EMBL" id="JBEAFC010000014">
    <property type="protein sequence ID" value="KAL1532108.1"/>
    <property type="molecule type" value="Genomic_DNA"/>
</dbReference>
<dbReference type="Pfam" id="PF23622">
    <property type="entry name" value="LRR_At1g61320_AtMIF1"/>
    <property type="match status" value="1"/>
</dbReference>
<dbReference type="InterPro" id="IPR055357">
    <property type="entry name" value="LRR_At1g61320_AtMIF1"/>
</dbReference>
<dbReference type="AlphaFoldDB" id="A0ABD1FJT0"/>
<comment type="caution">
    <text evidence="2">The sequence shown here is derived from an EMBL/GenBank/DDBJ whole genome shotgun (WGS) entry which is preliminary data.</text>
</comment>
<dbReference type="PANTHER" id="PTHR34145">
    <property type="entry name" value="OS02G0105600 PROTEIN"/>
    <property type="match status" value="1"/>
</dbReference>
<dbReference type="PANTHER" id="PTHR34145:SF28">
    <property type="entry name" value="F-BOX DOMAIN-CONTAINING PROTEIN"/>
    <property type="match status" value="1"/>
</dbReference>
<organism evidence="2 3">
    <name type="scientific">Salvia divinorum</name>
    <name type="common">Maria pastora</name>
    <name type="synonym">Diviner's sage</name>
    <dbReference type="NCBI Taxonomy" id="28513"/>
    <lineage>
        <taxon>Eukaryota</taxon>
        <taxon>Viridiplantae</taxon>
        <taxon>Streptophyta</taxon>
        <taxon>Embryophyta</taxon>
        <taxon>Tracheophyta</taxon>
        <taxon>Spermatophyta</taxon>
        <taxon>Magnoliopsida</taxon>
        <taxon>eudicotyledons</taxon>
        <taxon>Gunneridae</taxon>
        <taxon>Pentapetalae</taxon>
        <taxon>asterids</taxon>
        <taxon>lamiids</taxon>
        <taxon>Lamiales</taxon>
        <taxon>Lamiaceae</taxon>
        <taxon>Nepetoideae</taxon>
        <taxon>Mentheae</taxon>
        <taxon>Salviinae</taxon>
        <taxon>Salvia</taxon>
        <taxon>Salvia subgen. Calosphace</taxon>
    </lineage>
</organism>
<dbReference type="InterPro" id="IPR053772">
    <property type="entry name" value="At1g61320/At1g61330-like"/>
</dbReference>
<proteinExistence type="predicted"/>
<accession>A0ABD1FJT0</accession>
<sequence length="347" mass="39788">MYVRWVDRLFARLQVAKPSTSLVEFRLSFHLSSSFALWINDWVRYALLRKLSLHCVDVSGEAVAFVLGNCRLLEQLSLHQAGMVLSLEVVGTSPAFKCLEISECGSLVSVVVRGSELVCIKYKGVGNSRNQRCRFVLVGVPLLTQLWIQAEARLLDFLLDMFDSVLPQLHTLKIYSTCIVSDGEFVVVLLGSDCCDKCSLMPWLSVVSTPCLQRFVFEASHQDMIKTYCNCSTFQLPIFTRHGDRGGVFLSRGRDHIHNSYSQIKEVEFFGYRGVSNQFQMVKEFLKYGTALDKIIVDPRSFEHKGHMPWDRIYRNHFEDEVFARNRARDQFKDSRINVTILHHSLD</sequence>
<reference evidence="2 3" key="1">
    <citation type="submission" date="2024-06" db="EMBL/GenBank/DDBJ databases">
        <title>A chromosome level genome sequence of Diviner's sage (Salvia divinorum).</title>
        <authorList>
            <person name="Ford S.A."/>
            <person name="Ro D.-K."/>
            <person name="Ness R.W."/>
            <person name="Phillips M.A."/>
        </authorList>
    </citation>
    <scope>NUCLEOTIDE SEQUENCE [LARGE SCALE GENOMIC DNA]</scope>
    <source>
        <strain evidence="2">SAF-2024a</strain>
        <tissue evidence="2">Leaf</tissue>
    </source>
</reference>